<dbReference type="InterPro" id="IPR013087">
    <property type="entry name" value="Znf_C2H2_type"/>
</dbReference>
<evidence type="ECO:0000256" key="6">
    <source>
        <dbReference type="ARBA" id="ARBA00022771"/>
    </source>
</evidence>
<keyword evidence="9" id="KW-0238">DNA-binding</keyword>
<feature type="domain" description="C2H2-type" evidence="14">
    <location>
        <begin position="441"/>
        <end position="468"/>
    </location>
</feature>
<evidence type="ECO:0000256" key="1">
    <source>
        <dbReference type="ARBA" id="ARBA00004123"/>
    </source>
</evidence>
<comment type="similarity">
    <text evidence="2">Belongs to the krueppel C2H2-type zinc-finger protein family.</text>
</comment>
<dbReference type="InterPro" id="IPR036236">
    <property type="entry name" value="Znf_C2H2_sf"/>
</dbReference>
<feature type="domain" description="C2H2-type" evidence="14">
    <location>
        <begin position="136"/>
        <end position="163"/>
    </location>
</feature>
<evidence type="ECO:0000256" key="9">
    <source>
        <dbReference type="ARBA" id="ARBA00023125"/>
    </source>
</evidence>
<evidence type="ECO:0000313" key="15">
    <source>
        <dbReference type="EMBL" id="CAL4141495.1"/>
    </source>
</evidence>
<dbReference type="GO" id="GO:0000981">
    <property type="term" value="F:DNA-binding transcription factor activity, RNA polymerase II-specific"/>
    <property type="evidence" value="ECO:0007669"/>
    <property type="project" value="TreeGrafter"/>
</dbReference>
<organism evidence="15 16">
    <name type="scientific">Meganyctiphanes norvegica</name>
    <name type="common">Northern krill</name>
    <name type="synonym">Thysanopoda norvegica</name>
    <dbReference type="NCBI Taxonomy" id="48144"/>
    <lineage>
        <taxon>Eukaryota</taxon>
        <taxon>Metazoa</taxon>
        <taxon>Ecdysozoa</taxon>
        <taxon>Arthropoda</taxon>
        <taxon>Crustacea</taxon>
        <taxon>Multicrustacea</taxon>
        <taxon>Malacostraca</taxon>
        <taxon>Eumalacostraca</taxon>
        <taxon>Eucarida</taxon>
        <taxon>Euphausiacea</taxon>
        <taxon>Euphausiidae</taxon>
        <taxon>Meganyctiphanes</taxon>
    </lineage>
</organism>
<keyword evidence="7" id="KW-0862">Zinc</keyword>
<keyword evidence="16" id="KW-1185">Reference proteome</keyword>
<dbReference type="PANTHER" id="PTHR24384">
    <property type="entry name" value="FINGER PUTATIVE TRANSCRIPTION FACTOR FAMILY-RELATED"/>
    <property type="match status" value="1"/>
</dbReference>
<feature type="domain" description="C2H2-type" evidence="14">
    <location>
        <begin position="387"/>
        <end position="414"/>
    </location>
</feature>
<dbReference type="Pfam" id="PF00096">
    <property type="entry name" value="zf-C2H2"/>
    <property type="match status" value="1"/>
</dbReference>
<evidence type="ECO:0000256" key="2">
    <source>
        <dbReference type="ARBA" id="ARBA00006991"/>
    </source>
</evidence>
<proteinExistence type="inferred from homology"/>
<dbReference type="GO" id="GO:0000978">
    <property type="term" value="F:RNA polymerase II cis-regulatory region sequence-specific DNA binding"/>
    <property type="evidence" value="ECO:0007669"/>
    <property type="project" value="TreeGrafter"/>
</dbReference>
<evidence type="ECO:0000256" key="5">
    <source>
        <dbReference type="ARBA" id="ARBA00022737"/>
    </source>
</evidence>
<dbReference type="Proteomes" id="UP001497623">
    <property type="component" value="Unassembled WGS sequence"/>
</dbReference>
<dbReference type="AlphaFoldDB" id="A0AAV2RSH0"/>
<keyword evidence="11" id="KW-0539">Nucleus</keyword>
<comment type="caution">
    <text evidence="15">The sequence shown here is derived from an EMBL/GenBank/DDBJ whole genome shotgun (WGS) entry which is preliminary data.</text>
</comment>
<feature type="domain" description="C2H2-type" evidence="14">
    <location>
        <begin position="284"/>
        <end position="311"/>
    </location>
</feature>
<comment type="subcellular location">
    <subcellularLocation>
        <location evidence="1">Nucleus</location>
    </subcellularLocation>
</comment>
<evidence type="ECO:0000256" key="11">
    <source>
        <dbReference type="ARBA" id="ARBA00023242"/>
    </source>
</evidence>
<sequence>MDIADEDIDAAMLKMQPKCEDFSDSDSNHEKPEESFDVGAYVETQMMNGYSEGDNSNQGTNLDGTTKRNKKQIFDCMECDYVCHTRDALLQHIDTHFYIDEIPPAPKKRKRGKKKTKGKGKNKNKNANGRKLIKDIQCTLCSYMCSNPSRLKEHMAVHSDEKPFSCDQCDFRTKHKLCLKKHTENKHDSNLNSMRQPGQKPYQCQYCEHRCTSKVKLLTHLAMHTDTKLHECHVCDYKSALKDALNKHIKIHTKPLKCSLCSFRCAESQYLNQHMLEHSGAKPYACDKCDYRANSKTLLNSHLLVHSTEKPYACEYCTYATNRKQELTRHIEGKHLKITPPRRRGPKQPNIQRKQVKVLPLFVPQTVSQQPETQELGIIKHAGEKPYPCPHCDYKGVTKSKLLTHLTIHSEDKPIKCHLCDYKCALKDALNKHMRTHTKPIKCSQCSFRCAEKQYLNQHMLEHAGEKPFACDECDYKATSRTLLNSHLLVHSTEKPYACEYCPYATDRKQELTRHVARMHNEFKPAQRRPRGPRQPKIEGNEVMPIFVPQQGALGQLAIGQSKMQPYEVPPEAVLPPSSSLGHGTMGSGSMGHMGMAMPNMSQMTHMSLGGYQFPNNTHDHHLWNQHTIQQL</sequence>
<feature type="domain" description="C2H2-type" evidence="14">
    <location>
        <begin position="415"/>
        <end position="442"/>
    </location>
</feature>
<dbReference type="SUPFAM" id="SSF57667">
    <property type="entry name" value="beta-beta-alpha zinc fingers"/>
    <property type="match status" value="7"/>
</dbReference>
<keyword evidence="10" id="KW-0804">Transcription</keyword>
<comment type="similarity">
    <text evidence="3">Belongs to the hunchback C2H2-type zinc-finger protein family.</text>
</comment>
<dbReference type="PROSITE" id="PS50157">
    <property type="entry name" value="ZINC_FINGER_C2H2_2"/>
    <property type="match status" value="10"/>
</dbReference>
<dbReference type="EMBL" id="CAXKWB010032569">
    <property type="protein sequence ID" value="CAL4141495.1"/>
    <property type="molecule type" value="Genomic_DNA"/>
</dbReference>
<evidence type="ECO:0000256" key="7">
    <source>
        <dbReference type="ARBA" id="ARBA00022833"/>
    </source>
</evidence>
<name>A0AAV2RSH0_MEGNR</name>
<feature type="compositionally biased region" description="Basic residues" evidence="13">
    <location>
        <begin position="106"/>
        <end position="124"/>
    </location>
</feature>
<feature type="domain" description="C2H2-type" evidence="14">
    <location>
        <begin position="202"/>
        <end position="229"/>
    </location>
</feature>
<evidence type="ECO:0000259" key="14">
    <source>
        <dbReference type="PROSITE" id="PS50157"/>
    </source>
</evidence>
<dbReference type="FunFam" id="3.30.160.60:FF:000446">
    <property type="entry name" value="Zinc finger protein"/>
    <property type="match status" value="1"/>
</dbReference>
<evidence type="ECO:0000256" key="3">
    <source>
        <dbReference type="ARBA" id="ARBA00007746"/>
    </source>
</evidence>
<feature type="domain" description="C2H2-type" evidence="14">
    <location>
        <begin position="256"/>
        <end position="283"/>
    </location>
</feature>
<gene>
    <name evidence="15" type="ORF">MNOR_LOCUS28869</name>
</gene>
<feature type="domain" description="C2H2-type" evidence="14">
    <location>
        <begin position="469"/>
        <end position="496"/>
    </location>
</feature>
<dbReference type="InterPro" id="IPR050752">
    <property type="entry name" value="C2H2-ZF_domain"/>
</dbReference>
<feature type="region of interest" description="Disordered" evidence="13">
    <location>
        <begin position="101"/>
        <end position="127"/>
    </location>
</feature>
<dbReference type="FunFam" id="3.30.160.60:FF:000075">
    <property type="entry name" value="Putative zinc finger protein 536"/>
    <property type="match status" value="1"/>
</dbReference>
<dbReference type="FunFam" id="3.30.160.60:FF:000614">
    <property type="entry name" value="Zinc finger protein 142"/>
    <property type="match status" value="1"/>
</dbReference>
<keyword evidence="8" id="KW-0805">Transcription regulation</keyword>
<evidence type="ECO:0000256" key="13">
    <source>
        <dbReference type="SAM" id="MobiDB-lite"/>
    </source>
</evidence>
<evidence type="ECO:0000313" key="16">
    <source>
        <dbReference type="Proteomes" id="UP001497623"/>
    </source>
</evidence>
<dbReference type="Gene3D" id="3.30.160.60">
    <property type="entry name" value="Classic Zinc Finger"/>
    <property type="match status" value="10"/>
</dbReference>
<dbReference type="GO" id="GO:0008270">
    <property type="term" value="F:zinc ion binding"/>
    <property type="evidence" value="ECO:0007669"/>
    <property type="project" value="UniProtKB-KW"/>
</dbReference>
<dbReference type="PROSITE" id="PS00028">
    <property type="entry name" value="ZINC_FINGER_C2H2_1"/>
    <property type="match status" value="6"/>
</dbReference>
<accession>A0AAV2RSH0</accession>
<evidence type="ECO:0000256" key="4">
    <source>
        <dbReference type="ARBA" id="ARBA00022723"/>
    </source>
</evidence>
<keyword evidence="6 12" id="KW-0863">Zinc-finger</keyword>
<dbReference type="PANTHER" id="PTHR24384:SF189">
    <property type="entry name" value="C2H2-TYPE DOMAIN-CONTAINING PROTEIN-RELATED"/>
    <property type="match status" value="1"/>
</dbReference>
<reference evidence="15 16" key="1">
    <citation type="submission" date="2024-05" db="EMBL/GenBank/DDBJ databases">
        <authorList>
            <person name="Wallberg A."/>
        </authorList>
    </citation>
    <scope>NUCLEOTIDE SEQUENCE [LARGE SCALE GENOMIC DNA]</scope>
</reference>
<protein>
    <recommendedName>
        <fullName evidence="14">C2H2-type domain-containing protein</fullName>
    </recommendedName>
</protein>
<keyword evidence="5" id="KW-0677">Repeat</keyword>
<evidence type="ECO:0000256" key="10">
    <source>
        <dbReference type="ARBA" id="ARBA00023163"/>
    </source>
</evidence>
<dbReference type="GO" id="GO:0005634">
    <property type="term" value="C:nucleus"/>
    <property type="evidence" value="ECO:0007669"/>
    <property type="project" value="UniProtKB-SubCell"/>
</dbReference>
<dbReference type="SMART" id="SM00355">
    <property type="entry name" value="ZnF_C2H2"/>
    <property type="match status" value="13"/>
</dbReference>
<evidence type="ECO:0000256" key="8">
    <source>
        <dbReference type="ARBA" id="ARBA00023015"/>
    </source>
</evidence>
<keyword evidence="4" id="KW-0479">Metal-binding</keyword>
<feature type="domain" description="C2H2-type" evidence="14">
    <location>
        <begin position="497"/>
        <end position="525"/>
    </location>
</feature>
<dbReference type="Pfam" id="PF13909">
    <property type="entry name" value="zf-H2C2_5"/>
    <property type="match status" value="2"/>
</dbReference>
<evidence type="ECO:0000256" key="12">
    <source>
        <dbReference type="PROSITE-ProRule" id="PRU00042"/>
    </source>
</evidence>
<feature type="domain" description="C2H2-type" evidence="14">
    <location>
        <begin position="312"/>
        <end position="340"/>
    </location>
</feature>